<dbReference type="InterPro" id="IPR020841">
    <property type="entry name" value="PKS_Beta-ketoAc_synthase_dom"/>
</dbReference>
<keyword evidence="6 13" id="KW-0808">Transferase</keyword>
<comment type="function">
    <text evidence="10">Proposed to synthesize NOD factor fatty acyl chain. Involved in the synthesis of a highly unsaturated fatty acid moiety, which forms part of a lipo-oligosaccharide that is responsible for host specificity.</text>
</comment>
<dbReference type="InterPro" id="IPR014030">
    <property type="entry name" value="Ketoacyl_synth_N"/>
</dbReference>
<keyword evidence="8" id="KW-1133">Transmembrane helix</keyword>
<dbReference type="InterPro" id="IPR018201">
    <property type="entry name" value="Ketoacyl_synth_AS"/>
</dbReference>
<evidence type="ECO:0000256" key="4">
    <source>
        <dbReference type="ARBA" id="ARBA00022475"/>
    </source>
</evidence>
<gene>
    <name evidence="15" type="ORF">CG50_14340</name>
</gene>
<dbReference type="eggNOG" id="COG0304">
    <property type="taxonomic scope" value="Bacteria"/>
</dbReference>
<dbReference type="InterPro" id="IPR000794">
    <property type="entry name" value="Beta-ketoacyl_synthase"/>
</dbReference>
<evidence type="ECO:0000256" key="1">
    <source>
        <dbReference type="ARBA" id="ARBA00004533"/>
    </source>
</evidence>
<comment type="similarity">
    <text evidence="2 13">Belongs to the thiolase-like superfamily. Beta-ketoacyl-ACP synthases family.</text>
</comment>
<name>A0A086Y1D9_9RHOB</name>
<dbReference type="NCBIfam" id="NF005589">
    <property type="entry name" value="PRK07314.1"/>
    <property type="match status" value="1"/>
</dbReference>
<dbReference type="STRING" id="1105367.CG50_14340"/>
<dbReference type="InterPro" id="IPR014031">
    <property type="entry name" value="Ketoacyl_synth_C"/>
</dbReference>
<dbReference type="Gene3D" id="3.40.47.10">
    <property type="match status" value="1"/>
</dbReference>
<comment type="subcellular location">
    <subcellularLocation>
        <location evidence="1">Cell inner membrane</location>
    </subcellularLocation>
</comment>
<protein>
    <recommendedName>
        <fullName evidence="11">Nodulation protein E</fullName>
    </recommendedName>
    <alternativeName>
        <fullName evidence="12">Host-specificity of nodulation protein B</fullName>
    </alternativeName>
</protein>
<comment type="caution">
    <text evidence="15">The sequence shown here is derived from an EMBL/GenBank/DDBJ whole genome shotgun (WGS) entry which is preliminary data.</text>
</comment>
<keyword evidence="4" id="KW-1003">Cell membrane</keyword>
<dbReference type="PROSITE" id="PS52004">
    <property type="entry name" value="KS3_2"/>
    <property type="match status" value="1"/>
</dbReference>
<dbReference type="GO" id="GO:0005886">
    <property type="term" value="C:plasma membrane"/>
    <property type="evidence" value="ECO:0007669"/>
    <property type="project" value="UniProtKB-SubCell"/>
</dbReference>
<evidence type="ECO:0000256" key="8">
    <source>
        <dbReference type="ARBA" id="ARBA00022989"/>
    </source>
</evidence>
<keyword evidence="9" id="KW-0472">Membrane</keyword>
<dbReference type="SMART" id="SM00825">
    <property type="entry name" value="PKS_KS"/>
    <property type="match status" value="1"/>
</dbReference>
<keyword evidence="3" id="KW-0536">Nodulation</keyword>
<evidence type="ECO:0000259" key="14">
    <source>
        <dbReference type="PROSITE" id="PS52004"/>
    </source>
</evidence>
<sequence length="407" mass="41598">MAGSSPRRVVITGAGTVNALGRDVAATVDAMAEGRSAIGALDFPDVERLSMRIGAQVRGWVPGDLFDGARLSLYDRFTQFALVAGREAMAQAGLDAVPGDPTRWGAVIGTAGGGNGTVNDAFRAVFAEGKNRVHPFTVPRLMNNAAASHLSILWGLMGPTFSVATACSSSNHAIGLAVQMIRAGMADGMLAGGAESMLNFGGMKAWEGLRVMSPDGCRPFSLGRNGMVQGEGAAVFVLETLEAAQARGAEILAEIKGFAMTSDAGDIVMPSVEGAARTMRMALADAGVSPDAVGYINAHGTGTTANDRTEAAAIHAVFGARAGQVPVSSTKAMHGHCIGATGAIELLACLMALRQGVIAPTVGFTAPDPDCPLDVVPNTAREAQVTTVMSNAFAFGGLNAVLVLGRV</sequence>
<dbReference type="Proteomes" id="UP000028824">
    <property type="component" value="Unassembled WGS sequence"/>
</dbReference>
<dbReference type="PANTHER" id="PTHR11712:SF352">
    <property type="entry name" value="3-OXOACYL-[ACYL-CARRIER-PROTEIN] SYNTHASE"/>
    <property type="match status" value="1"/>
</dbReference>
<keyword evidence="16" id="KW-1185">Reference proteome</keyword>
<evidence type="ECO:0000256" key="13">
    <source>
        <dbReference type="RuleBase" id="RU003694"/>
    </source>
</evidence>
<evidence type="ECO:0000313" key="15">
    <source>
        <dbReference type="EMBL" id="KFI28089.1"/>
    </source>
</evidence>
<keyword evidence="5" id="KW-0997">Cell inner membrane</keyword>
<dbReference type="EMBL" id="JFZB01000007">
    <property type="protein sequence ID" value="KFI28089.1"/>
    <property type="molecule type" value="Genomic_DNA"/>
</dbReference>
<dbReference type="GO" id="GO:0004315">
    <property type="term" value="F:3-oxoacyl-[acyl-carrier-protein] synthase activity"/>
    <property type="evidence" value="ECO:0007669"/>
    <property type="project" value="InterPro"/>
</dbReference>
<evidence type="ECO:0000256" key="2">
    <source>
        <dbReference type="ARBA" id="ARBA00008467"/>
    </source>
</evidence>
<dbReference type="PROSITE" id="PS00606">
    <property type="entry name" value="KS3_1"/>
    <property type="match status" value="1"/>
</dbReference>
<reference evidence="15 16" key="1">
    <citation type="submission" date="2014-03" db="EMBL/GenBank/DDBJ databases">
        <title>Genome of Paenirhodobacter enshiensis DW2-9.</title>
        <authorList>
            <person name="Wang D."/>
            <person name="Wang G."/>
        </authorList>
    </citation>
    <scope>NUCLEOTIDE SEQUENCE [LARGE SCALE GENOMIC DNA]</scope>
    <source>
        <strain evidence="15 16">DW2-9</strain>
    </source>
</reference>
<proteinExistence type="inferred from homology"/>
<evidence type="ECO:0000256" key="7">
    <source>
        <dbReference type="ARBA" id="ARBA00022692"/>
    </source>
</evidence>
<dbReference type="Pfam" id="PF00109">
    <property type="entry name" value="ketoacyl-synt"/>
    <property type="match status" value="1"/>
</dbReference>
<evidence type="ECO:0000256" key="11">
    <source>
        <dbReference type="ARBA" id="ARBA00039445"/>
    </source>
</evidence>
<feature type="domain" description="Ketosynthase family 3 (KS3)" evidence="14">
    <location>
        <begin position="6"/>
        <end position="406"/>
    </location>
</feature>
<accession>A0A086Y1D9</accession>
<dbReference type="GO" id="GO:0006633">
    <property type="term" value="P:fatty acid biosynthetic process"/>
    <property type="evidence" value="ECO:0007669"/>
    <property type="project" value="InterPro"/>
</dbReference>
<evidence type="ECO:0000256" key="5">
    <source>
        <dbReference type="ARBA" id="ARBA00022519"/>
    </source>
</evidence>
<dbReference type="InterPro" id="IPR016039">
    <property type="entry name" value="Thiolase-like"/>
</dbReference>
<dbReference type="RefSeq" id="WP_036636137.1">
    <property type="nucleotide sequence ID" value="NZ_JFZB01000007.1"/>
</dbReference>
<evidence type="ECO:0000313" key="16">
    <source>
        <dbReference type="Proteomes" id="UP000028824"/>
    </source>
</evidence>
<organism evidence="15 16">
    <name type="scientific">Paenirhodobacter enshiensis</name>
    <dbReference type="NCBI Taxonomy" id="1105367"/>
    <lineage>
        <taxon>Bacteria</taxon>
        <taxon>Pseudomonadati</taxon>
        <taxon>Pseudomonadota</taxon>
        <taxon>Alphaproteobacteria</taxon>
        <taxon>Rhodobacterales</taxon>
        <taxon>Rhodobacter group</taxon>
        <taxon>Paenirhodobacter</taxon>
    </lineage>
</organism>
<dbReference type="AlphaFoldDB" id="A0A086Y1D9"/>
<evidence type="ECO:0000256" key="9">
    <source>
        <dbReference type="ARBA" id="ARBA00023136"/>
    </source>
</evidence>
<evidence type="ECO:0000256" key="12">
    <source>
        <dbReference type="ARBA" id="ARBA00041756"/>
    </source>
</evidence>
<dbReference type="CDD" id="cd00834">
    <property type="entry name" value="KAS_I_II"/>
    <property type="match status" value="1"/>
</dbReference>
<evidence type="ECO:0000256" key="6">
    <source>
        <dbReference type="ARBA" id="ARBA00022679"/>
    </source>
</evidence>
<dbReference type="PANTHER" id="PTHR11712">
    <property type="entry name" value="POLYKETIDE SYNTHASE-RELATED"/>
    <property type="match status" value="1"/>
</dbReference>
<dbReference type="SUPFAM" id="SSF53901">
    <property type="entry name" value="Thiolase-like"/>
    <property type="match status" value="2"/>
</dbReference>
<dbReference type="OrthoDB" id="9808669at2"/>
<evidence type="ECO:0000256" key="3">
    <source>
        <dbReference type="ARBA" id="ARBA00022458"/>
    </source>
</evidence>
<keyword evidence="7" id="KW-0812">Transmembrane</keyword>
<dbReference type="Pfam" id="PF02801">
    <property type="entry name" value="Ketoacyl-synt_C"/>
    <property type="match status" value="1"/>
</dbReference>
<evidence type="ECO:0000256" key="10">
    <source>
        <dbReference type="ARBA" id="ARBA00037576"/>
    </source>
</evidence>